<keyword evidence="2" id="KW-1185">Reference proteome</keyword>
<dbReference type="EMBL" id="JBHMEZ010000032">
    <property type="protein sequence ID" value="MFB9055032.1"/>
    <property type="molecule type" value="Genomic_DNA"/>
</dbReference>
<dbReference type="InterPro" id="IPR036388">
    <property type="entry name" value="WH-like_DNA-bd_sf"/>
</dbReference>
<comment type="caution">
    <text evidence="1">The sequence shown here is derived from an EMBL/GenBank/DDBJ whole genome shotgun (WGS) entry which is preliminary data.</text>
</comment>
<reference evidence="1 2" key="1">
    <citation type="submission" date="2024-09" db="EMBL/GenBank/DDBJ databases">
        <authorList>
            <person name="Sun Q."/>
            <person name="Mori K."/>
        </authorList>
    </citation>
    <scope>NUCLEOTIDE SEQUENCE [LARGE SCALE GENOMIC DNA]</scope>
    <source>
        <strain evidence="1 2">CECT 8286</strain>
    </source>
</reference>
<evidence type="ECO:0000313" key="2">
    <source>
        <dbReference type="Proteomes" id="UP001589605"/>
    </source>
</evidence>
<organism evidence="1 2">
    <name type="scientific">Formosa undariae</name>
    <dbReference type="NCBI Taxonomy" id="1325436"/>
    <lineage>
        <taxon>Bacteria</taxon>
        <taxon>Pseudomonadati</taxon>
        <taxon>Bacteroidota</taxon>
        <taxon>Flavobacteriia</taxon>
        <taxon>Flavobacteriales</taxon>
        <taxon>Flavobacteriaceae</taxon>
        <taxon>Formosa</taxon>
    </lineage>
</organism>
<proteinExistence type="predicted"/>
<protein>
    <submittedName>
        <fullName evidence="1">LuxR family transcriptional regulator</fullName>
    </submittedName>
</protein>
<dbReference type="SUPFAM" id="SSF46894">
    <property type="entry name" value="C-terminal effector domain of the bipartite response regulators"/>
    <property type="match status" value="1"/>
</dbReference>
<gene>
    <name evidence="1" type="ORF">ACFFVB_18270</name>
</gene>
<dbReference type="RefSeq" id="WP_382384705.1">
    <property type="nucleotide sequence ID" value="NZ_JBHMEZ010000032.1"/>
</dbReference>
<accession>A0ABV5F6I4</accession>
<dbReference type="Gene3D" id="1.10.10.10">
    <property type="entry name" value="Winged helix-like DNA-binding domain superfamily/Winged helix DNA-binding domain"/>
    <property type="match status" value="1"/>
</dbReference>
<dbReference type="InterPro" id="IPR016032">
    <property type="entry name" value="Sig_transdc_resp-reg_C-effctor"/>
</dbReference>
<name>A0ABV5F6I4_9FLAO</name>
<evidence type="ECO:0000313" key="1">
    <source>
        <dbReference type="EMBL" id="MFB9055032.1"/>
    </source>
</evidence>
<dbReference type="Proteomes" id="UP001589605">
    <property type="component" value="Unassembled WGS sequence"/>
</dbReference>
<sequence length="185" mass="21176">MTTQRIYPGLACSNLEFFNHNNQVKAFNNGAMIDFHDLPYGYHQVLKDALVAEPEANDILKEWHPDSEMKRHENFVKCRFGGLDFTPDIKDMELQEGEYWDCPLRGSCKGEGKVCKSISYKGNPLTNMDIKLLKLLHTSLTNDNLAEEMNMPLGSFHVFKRKLYQKLDIQTKPEAVIAAVLLNLI</sequence>